<dbReference type="EMBL" id="JANTZM010000024">
    <property type="protein sequence ID" value="MCS4159321.1"/>
    <property type="molecule type" value="Genomic_DNA"/>
</dbReference>
<dbReference type="RefSeq" id="WP_013061215.1">
    <property type="nucleotide sequence ID" value="NZ_JANTZM010000024.1"/>
</dbReference>
<dbReference type="Proteomes" id="UP001155110">
    <property type="component" value="Unassembled WGS sequence"/>
</dbReference>
<comment type="caution">
    <text evidence="2">The sequence shown here is derived from an EMBL/GenBank/DDBJ whole genome shotgun (WGS) entry which is preliminary data.</text>
</comment>
<feature type="compositionally biased region" description="Basic and acidic residues" evidence="1">
    <location>
        <begin position="66"/>
        <end position="80"/>
    </location>
</feature>
<accession>A0AAW5PBZ4</accession>
<proteinExistence type="predicted"/>
<protein>
    <submittedName>
        <fullName evidence="2">Uncharacterized protein</fullName>
    </submittedName>
</protein>
<evidence type="ECO:0000313" key="2">
    <source>
        <dbReference type="EMBL" id="MCS4159321.1"/>
    </source>
</evidence>
<name>A0AAW5PBZ4_9BACT</name>
<reference evidence="2" key="1">
    <citation type="submission" date="2022-08" db="EMBL/GenBank/DDBJ databases">
        <title>Genomic Encyclopedia of Type Strains, Phase V (KMG-V): Genome sequencing to study the core and pangenomes of soil and plant-associated prokaryotes.</title>
        <authorList>
            <person name="Whitman W."/>
        </authorList>
    </citation>
    <scope>NUCLEOTIDE SEQUENCE</scope>
    <source>
        <strain evidence="2">SP3002</strain>
    </source>
</reference>
<gene>
    <name evidence="2" type="ORF">GGP99_003312</name>
</gene>
<evidence type="ECO:0000256" key="1">
    <source>
        <dbReference type="SAM" id="MobiDB-lite"/>
    </source>
</evidence>
<feature type="region of interest" description="Disordered" evidence="1">
    <location>
        <begin position="49"/>
        <end position="80"/>
    </location>
</feature>
<organism evidence="2 3">
    <name type="scientific">Salinibacter ruber</name>
    <dbReference type="NCBI Taxonomy" id="146919"/>
    <lineage>
        <taxon>Bacteria</taxon>
        <taxon>Pseudomonadati</taxon>
        <taxon>Rhodothermota</taxon>
        <taxon>Rhodothermia</taxon>
        <taxon>Rhodothermales</taxon>
        <taxon>Salinibacteraceae</taxon>
        <taxon>Salinibacter</taxon>
    </lineage>
</organism>
<dbReference type="AlphaFoldDB" id="A0AAW5PBZ4"/>
<sequence length="80" mass="9189">MSMRITVRVPDDLGDIVKATTDNVSAYVTEALREKIARDRRRKARQNILDGIRDYEGPGVQEGAEEQLHGERRDSYRTRS</sequence>
<evidence type="ECO:0000313" key="3">
    <source>
        <dbReference type="Proteomes" id="UP001155110"/>
    </source>
</evidence>